<dbReference type="SMART" id="SM00332">
    <property type="entry name" value="PP2Cc"/>
    <property type="match status" value="1"/>
</dbReference>
<reference evidence="16" key="1">
    <citation type="submission" date="2016-04" db="EMBL/GenBank/DDBJ databases">
        <title>Cephalotus genome sequencing.</title>
        <authorList>
            <person name="Fukushima K."/>
            <person name="Hasebe M."/>
            <person name="Fang X."/>
        </authorList>
    </citation>
    <scope>NUCLEOTIDE SEQUENCE [LARGE SCALE GENOMIC DNA]</scope>
    <source>
        <strain evidence="16">cv. St1</strain>
    </source>
</reference>
<dbReference type="SUPFAM" id="SSF81606">
    <property type="entry name" value="PP2C-like"/>
    <property type="match status" value="1"/>
</dbReference>
<evidence type="ECO:0000256" key="6">
    <source>
        <dbReference type="ARBA" id="ARBA00022723"/>
    </source>
</evidence>
<evidence type="ECO:0000259" key="14">
    <source>
        <dbReference type="PROSITE" id="PS51746"/>
    </source>
</evidence>
<keyword evidence="16" id="KW-1185">Reference proteome</keyword>
<organism evidence="15 16">
    <name type="scientific">Cephalotus follicularis</name>
    <name type="common">Albany pitcher plant</name>
    <dbReference type="NCBI Taxonomy" id="3775"/>
    <lineage>
        <taxon>Eukaryota</taxon>
        <taxon>Viridiplantae</taxon>
        <taxon>Streptophyta</taxon>
        <taxon>Embryophyta</taxon>
        <taxon>Tracheophyta</taxon>
        <taxon>Spermatophyta</taxon>
        <taxon>Magnoliopsida</taxon>
        <taxon>eudicotyledons</taxon>
        <taxon>Gunneridae</taxon>
        <taxon>Pentapetalae</taxon>
        <taxon>rosids</taxon>
        <taxon>fabids</taxon>
        <taxon>Oxalidales</taxon>
        <taxon>Cephalotaceae</taxon>
        <taxon>Cephalotus</taxon>
    </lineage>
</organism>
<dbReference type="STRING" id="3775.A0A1Q3BYL5"/>
<comment type="catalytic activity">
    <reaction evidence="11">
        <text>O-phospho-L-seryl-[protein] + H2O = L-seryl-[protein] + phosphate</text>
        <dbReference type="Rhea" id="RHEA:20629"/>
        <dbReference type="Rhea" id="RHEA-COMP:9863"/>
        <dbReference type="Rhea" id="RHEA-COMP:11604"/>
        <dbReference type="ChEBI" id="CHEBI:15377"/>
        <dbReference type="ChEBI" id="CHEBI:29999"/>
        <dbReference type="ChEBI" id="CHEBI:43474"/>
        <dbReference type="ChEBI" id="CHEBI:83421"/>
        <dbReference type="EC" id="3.1.3.16"/>
    </reaction>
</comment>
<keyword evidence="5" id="KW-0938">Abscisic acid signaling pathway</keyword>
<dbReference type="OrthoDB" id="10264738at2759"/>
<sequence length="523" mass="56937">MEEISPAIIVPFSPRNLMCNDPALKPHMEITGFNLIGNKPTLLSNPATKPNMPYESSSCVYDPQGAIRMVSAFAESSTTNENEHSWISCGTSSRESEVNGSMSLGDDQLIEISCSKLLVSHTSGICGEESSSSYLPTGMDGEESIGSIAALDLDGEDIYGSDPISSSTLTDAPQEKKRKRIGCQSAFKLDSIPLWGFTSICGRRPEMEDAVAVIPRLMQVPMKLLMNEHDLNGMNHNSGYLTAHFIGVYDGHGGFEVADYCSKRMHMALAQEIEIEKAPLRDSSVGDDWQEQWRKAFTNCFQMVDAEVGGARRDTSGSNKSAFAASLEPLASDTGGSTAVVAFICSTHIIVANCGDSRAVLCRGKAPVPLSVDHKPDREDEYARIEAAGGKVIQWNGCRVFGVLAMSRSIGDRYLKPSIIPDPEVTFVPRAKEDECLILASDGLWDVMTNEEACDTARKRILLWHKKNDDNQSIERGEGVDPAAQAAAECLSRLAIQKGSKDNISVIVVDLKAQRKFKRATQE</sequence>
<accession>A0A1Q3BYL5</accession>
<dbReference type="PANTHER" id="PTHR47992">
    <property type="entry name" value="PROTEIN PHOSPHATASE"/>
    <property type="match status" value="1"/>
</dbReference>
<comment type="similarity">
    <text evidence="3 13">Belongs to the PP2C family.</text>
</comment>
<keyword evidence="7 13" id="KW-0378">Hydrolase</keyword>
<comment type="cofactor">
    <cofactor evidence="1">
        <name>Mn(2+)</name>
        <dbReference type="ChEBI" id="CHEBI:29035"/>
    </cofactor>
</comment>
<protein>
    <recommendedName>
        <fullName evidence="4">protein-serine/threonine phosphatase</fullName>
        <ecNumber evidence="4">3.1.3.16</ecNumber>
    </recommendedName>
</protein>
<dbReference type="InterPro" id="IPR000222">
    <property type="entry name" value="PP2C_BS"/>
</dbReference>
<evidence type="ECO:0000256" key="3">
    <source>
        <dbReference type="ARBA" id="ARBA00006702"/>
    </source>
</evidence>
<dbReference type="EC" id="3.1.3.16" evidence="4"/>
<evidence type="ECO:0000313" key="16">
    <source>
        <dbReference type="Proteomes" id="UP000187406"/>
    </source>
</evidence>
<dbReference type="GO" id="GO:0046872">
    <property type="term" value="F:metal ion binding"/>
    <property type="evidence" value="ECO:0007669"/>
    <property type="project" value="UniProtKB-KW"/>
</dbReference>
<evidence type="ECO:0000256" key="10">
    <source>
        <dbReference type="ARBA" id="ARBA00023211"/>
    </source>
</evidence>
<dbReference type="FunFam" id="3.60.40.10:FF:000025">
    <property type="entry name" value="Protein phosphatase 2C 16"/>
    <property type="match status" value="1"/>
</dbReference>
<dbReference type="GO" id="GO:0009738">
    <property type="term" value="P:abscisic acid-activated signaling pathway"/>
    <property type="evidence" value="ECO:0007669"/>
    <property type="project" value="UniProtKB-KW"/>
</dbReference>
<proteinExistence type="inferred from homology"/>
<dbReference type="InterPro" id="IPR015655">
    <property type="entry name" value="PP2C"/>
</dbReference>
<evidence type="ECO:0000256" key="11">
    <source>
        <dbReference type="ARBA" id="ARBA00047761"/>
    </source>
</evidence>
<evidence type="ECO:0000313" key="15">
    <source>
        <dbReference type="EMBL" id="GAV72981.1"/>
    </source>
</evidence>
<name>A0A1Q3BYL5_CEPFO</name>
<dbReference type="CDD" id="cd00143">
    <property type="entry name" value="PP2Cc"/>
    <property type="match status" value="1"/>
</dbReference>
<evidence type="ECO:0000256" key="8">
    <source>
        <dbReference type="ARBA" id="ARBA00022842"/>
    </source>
</evidence>
<dbReference type="Proteomes" id="UP000187406">
    <property type="component" value="Unassembled WGS sequence"/>
</dbReference>
<keyword evidence="6" id="KW-0479">Metal-binding</keyword>
<dbReference type="PROSITE" id="PS01032">
    <property type="entry name" value="PPM_1"/>
    <property type="match status" value="1"/>
</dbReference>
<dbReference type="InterPro" id="IPR036457">
    <property type="entry name" value="PPM-type-like_dom_sf"/>
</dbReference>
<dbReference type="AlphaFoldDB" id="A0A1Q3BYL5"/>
<feature type="domain" description="PPM-type phosphatase" evidence="14">
    <location>
        <begin position="194"/>
        <end position="511"/>
    </location>
</feature>
<dbReference type="Gene3D" id="3.60.40.10">
    <property type="entry name" value="PPM-type phosphatase domain"/>
    <property type="match status" value="1"/>
</dbReference>
<evidence type="ECO:0000256" key="4">
    <source>
        <dbReference type="ARBA" id="ARBA00013081"/>
    </source>
</evidence>
<comment type="caution">
    <text evidence="15">The sequence shown here is derived from an EMBL/GenBank/DDBJ whole genome shotgun (WGS) entry which is preliminary data.</text>
</comment>
<gene>
    <name evidence="15" type="ORF">CFOL_v3_16469</name>
</gene>
<dbReference type="InParanoid" id="A0A1Q3BYL5"/>
<evidence type="ECO:0000256" key="1">
    <source>
        <dbReference type="ARBA" id="ARBA00001936"/>
    </source>
</evidence>
<evidence type="ECO:0000256" key="7">
    <source>
        <dbReference type="ARBA" id="ARBA00022801"/>
    </source>
</evidence>
<keyword evidence="8" id="KW-0460">Magnesium</keyword>
<keyword evidence="10" id="KW-0464">Manganese</keyword>
<comment type="cofactor">
    <cofactor evidence="2">
        <name>Mg(2+)</name>
        <dbReference type="ChEBI" id="CHEBI:18420"/>
    </cofactor>
</comment>
<evidence type="ECO:0000256" key="2">
    <source>
        <dbReference type="ARBA" id="ARBA00001946"/>
    </source>
</evidence>
<keyword evidence="9 13" id="KW-0904">Protein phosphatase</keyword>
<dbReference type="GO" id="GO:0004722">
    <property type="term" value="F:protein serine/threonine phosphatase activity"/>
    <property type="evidence" value="ECO:0007669"/>
    <property type="project" value="UniProtKB-EC"/>
</dbReference>
<dbReference type="EMBL" id="BDDD01001058">
    <property type="protein sequence ID" value="GAV72981.1"/>
    <property type="molecule type" value="Genomic_DNA"/>
</dbReference>
<dbReference type="InterPro" id="IPR001932">
    <property type="entry name" value="PPM-type_phosphatase-like_dom"/>
</dbReference>
<evidence type="ECO:0000256" key="9">
    <source>
        <dbReference type="ARBA" id="ARBA00022912"/>
    </source>
</evidence>
<dbReference type="Pfam" id="PF00481">
    <property type="entry name" value="PP2C"/>
    <property type="match status" value="1"/>
</dbReference>
<dbReference type="PROSITE" id="PS51746">
    <property type="entry name" value="PPM_2"/>
    <property type="match status" value="1"/>
</dbReference>
<evidence type="ECO:0000256" key="12">
    <source>
        <dbReference type="ARBA" id="ARBA00048336"/>
    </source>
</evidence>
<evidence type="ECO:0000256" key="5">
    <source>
        <dbReference type="ARBA" id="ARBA00022682"/>
    </source>
</evidence>
<comment type="catalytic activity">
    <reaction evidence="12">
        <text>O-phospho-L-threonyl-[protein] + H2O = L-threonyl-[protein] + phosphate</text>
        <dbReference type="Rhea" id="RHEA:47004"/>
        <dbReference type="Rhea" id="RHEA-COMP:11060"/>
        <dbReference type="Rhea" id="RHEA-COMP:11605"/>
        <dbReference type="ChEBI" id="CHEBI:15377"/>
        <dbReference type="ChEBI" id="CHEBI:30013"/>
        <dbReference type="ChEBI" id="CHEBI:43474"/>
        <dbReference type="ChEBI" id="CHEBI:61977"/>
        <dbReference type="EC" id="3.1.3.16"/>
    </reaction>
</comment>
<evidence type="ECO:0000256" key="13">
    <source>
        <dbReference type="RuleBase" id="RU003465"/>
    </source>
</evidence>